<evidence type="ECO:0000313" key="6">
    <source>
        <dbReference type="Proteomes" id="UP000741863"/>
    </source>
</evidence>
<evidence type="ECO:0000256" key="3">
    <source>
        <dbReference type="ARBA" id="ARBA00022840"/>
    </source>
</evidence>
<dbReference type="InterPro" id="IPR003439">
    <property type="entry name" value="ABC_transporter-like_ATP-bd"/>
</dbReference>
<accession>A0ABS2PHR9</accession>
<sequence length="249" mass="27991">MLAVQKVSRTFDNGYKAFKPVSFHTEQSEIVGILGTSGCGKSTLLRAIAGLDLGFDGEISFQEQSVRSGTEHTGVVFQEPRLMPWLTVIDNVVFGLKGNKQEKREKGARLLRAVGLKDTEKLYPRELSGGMAQRAAIARALVTNPQLLLLDEPFSALDAFTKMQLQELLIDLWETNHTSMLIVTHDIDEALFLCDRVLIFRDQPGVLFKDLKIDLQRPRERGSLEMAEYKREILQSLDLNHDVHVKSAI</sequence>
<dbReference type="InterPro" id="IPR003593">
    <property type="entry name" value="AAA+_ATPase"/>
</dbReference>
<dbReference type="InterPro" id="IPR050166">
    <property type="entry name" value="ABC_transporter_ATP-bind"/>
</dbReference>
<comment type="caution">
    <text evidence="5">The sequence shown here is derived from an EMBL/GenBank/DDBJ whole genome shotgun (WGS) entry which is preliminary data.</text>
</comment>
<dbReference type="InterPro" id="IPR027417">
    <property type="entry name" value="P-loop_NTPase"/>
</dbReference>
<dbReference type="PANTHER" id="PTHR42788:SF19">
    <property type="entry name" value="ALIPHATIC SULFONATES IMPORT ATP-BINDING PROTEIN SSUB 2"/>
    <property type="match status" value="1"/>
</dbReference>
<organism evidence="5 6">
    <name type="scientific">Geomicrobium sediminis</name>
    <dbReference type="NCBI Taxonomy" id="1347788"/>
    <lineage>
        <taxon>Bacteria</taxon>
        <taxon>Bacillati</taxon>
        <taxon>Bacillota</taxon>
        <taxon>Bacilli</taxon>
        <taxon>Bacillales</taxon>
        <taxon>Geomicrobium</taxon>
    </lineage>
</organism>
<dbReference type="Pfam" id="PF00005">
    <property type="entry name" value="ABC_tran"/>
    <property type="match status" value="1"/>
</dbReference>
<evidence type="ECO:0000259" key="4">
    <source>
        <dbReference type="PROSITE" id="PS50893"/>
    </source>
</evidence>
<dbReference type="RefSeq" id="WP_204699574.1">
    <property type="nucleotide sequence ID" value="NZ_JAFBEC010000017.1"/>
</dbReference>
<dbReference type="EMBL" id="JAFBEC010000017">
    <property type="protein sequence ID" value="MBM7634812.1"/>
    <property type="molecule type" value="Genomic_DNA"/>
</dbReference>
<name>A0ABS2PHR9_9BACL</name>
<reference evidence="5 6" key="1">
    <citation type="submission" date="2021-01" db="EMBL/GenBank/DDBJ databases">
        <title>Genomic Encyclopedia of Type Strains, Phase IV (KMG-IV): sequencing the most valuable type-strain genomes for metagenomic binning, comparative biology and taxonomic classification.</title>
        <authorList>
            <person name="Goeker M."/>
        </authorList>
    </citation>
    <scope>NUCLEOTIDE SEQUENCE [LARGE SCALE GENOMIC DNA]</scope>
    <source>
        <strain evidence="5 6">DSM 25540</strain>
    </source>
</reference>
<evidence type="ECO:0000313" key="5">
    <source>
        <dbReference type="EMBL" id="MBM7634812.1"/>
    </source>
</evidence>
<keyword evidence="2" id="KW-0547">Nucleotide-binding</keyword>
<evidence type="ECO:0000256" key="2">
    <source>
        <dbReference type="ARBA" id="ARBA00022741"/>
    </source>
</evidence>
<dbReference type="PANTHER" id="PTHR42788">
    <property type="entry name" value="TAURINE IMPORT ATP-BINDING PROTEIN-RELATED"/>
    <property type="match status" value="1"/>
</dbReference>
<proteinExistence type="predicted"/>
<dbReference type="PROSITE" id="PS50893">
    <property type="entry name" value="ABC_TRANSPORTER_2"/>
    <property type="match status" value="1"/>
</dbReference>
<dbReference type="InterPro" id="IPR017871">
    <property type="entry name" value="ABC_transporter-like_CS"/>
</dbReference>
<protein>
    <submittedName>
        <fullName evidence="5">ABC-type nitrate/sulfonate/bicarbonate transport system ATPase subunit</fullName>
    </submittedName>
</protein>
<keyword evidence="3" id="KW-0067">ATP-binding</keyword>
<feature type="domain" description="ABC transporter" evidence="4">
    <location>
        <begin position="2"/>
        <end position="227"/>
    </location>
</feature>
<keyword evidence="6" id="KW-1185">Reference proteome</keyword>
<dbReference type="Proteomes" id="UP000741863">
    <property type="component" value="Unassembled WGS sequence"/>
</dbReference>
<dbReference type="Gene3D" id="3.40.50.300">
    <property type="entry name" value="P-loop containing nucleotide triphosphate hydrolases"/>
    <property type="match status" value="1"/>
</dbReference>
<evidence type="ECO:0000256" key="1">
    <source>
        <dbReference type="ARBA" id="ARBA00022448"/>
    </source>
</evidence>
<dbReference type="SMART" id="SM00382">
    <property type="entry name" value="AAA"/>
    <property type="match status" value="1"/>
</dbReference>
<dbReference type="SUPFAM" id="SSF52540">
    <property type="entry name" value="P-loop containing nucleoside triphosphate hydrolases"/>
    <property type="match status" value="1"/>
</dbReference>
<gene>
    <name evidence="5" type="ORF">JOD17_003938</name>
</gene>
<dbReference type="CDD" id="cd03293">
    <property type="entry name" value="ABC_NrtD_SsuB_transporters"/>
    <property type="match status" value="1"/>
</dbReference>
<keyword evidence="1" id="KW-0813">Transport</keyword>
<dbReference type="PROSITE" id="PS00211">
    <property type="entry name" value="ABC_TRANSPORTER_1"/>
    <property type="match status" value="1"/>
</dbReference>